<feature type="transmembrane region" description="Helical" evidence="1">
    <location>
        <begin position="151"/>
        <end position="168"/>
    </location>
</feature>
<dbReference type="AlphaFoldDB" id="A0A1I1SL26"/>
<keyword evidence="1" id="KW-0472">Membrane</keyword>
<dbReference type="EMBL" id="FOMQ01000002">
    <property type="protein sequence ID" value="SFD43740.1"/>
    <property type="molecule type" value="Genomic_DNA"/>
</dbReference>
<accession>A0A1I1SL26</accession>
<protein>
    <recommendedName>
        <fullName evidence="4">Dolichyl-phosphate-mannose-protein mannosyltransferase</fullName>
    </recommendedName>
</protein>
<organism evidence="2 3">
    <name type="scientific">Paracidovorax konjaci</name>
    <dbReference type="NCBI Taxonomy" id="32040"/>
    <lineage>
        <taxon>Bacteria</taxon>
        <taxon>Pseudomonadati</taxon>
        <taxon>Pseudomonadota</taxon>
        <taxon>Betaproteobacteria</taxon>
        <taxon>Burkholderiales</taxon>
        <taxon>Comamonadaceae</taxon>
        <taxon>Paracidovorax</taxon>
    </lineage>
</organism>
<sequence length="492" mass="54282">MSATHPPSPAATAPARADAAWRGTASPRRAGAVFLAFWAALAAAYGLWLLAFWPGILGEDSVAILLEVEGDGAFRSGKTVFWYYAIRLLYGGTRLVEVPVLALMLLCALVLARMLAWSWSAGLRKTSLFGLVSVALAPHMIAFTGTLYPDAIFAVASCGLMFELWLAVRRRGMDAASLAMVAVVLPFAAFGRPNGLVFLLPVVAVLPFVRGRARRVLGAILLAWCALMAAAHRAHPAQTQEAVYPMAVFETVNFLRPHAMHDLWTQFAHMNDPWVLAEPRVSPATLELLRRHRPIASMNAYSDPAYWDMLVFHPEGPQLGGLPGDDRRTLVREFFRYNLWHNLPVFAGSRTTVFLTAALAEGGFPAVTYATQVLPRIHSDSTYRRFDLEEVERGFIALQKASYHLRWLLWTPWAGFALLAWALVRGVRRRDAALLVVALPMAIQCGAIFLLSTAGEYRYLLPFFVLPLALLPAWVLRREAAAFAAPAPQPVR</sequence>
<feature type="transmembrane region" description="Helical" evidence="1">
    <location>
        <begin position="32"/>
        <end position="53"/>
    </location>
</feature>
<dbReference type="Proteomes" id="UP000199517">
    <property type="component" value="Unassembled WGS sequence"/>
</dbReference>
<feature type="transmembrane region" description="Helical" evidence="1">
    <location>
        <begin position="459"/>
        <end position="476"/>
    </location>
</feature>
<evidence type="ECO:0008006" key="4">
    <source>
        <dbReference type="Google" id="ProtNLM"/>
    </source>
</evidence>
<feature type="transmembrane region" description="Helical" evidence="1">
    <location>
        <begin position="175"/>
        <end position="193"/>
    </location>
</feature>
<name>A0A1I1SL26_9BURK</name>
<proteinExistence type="predicted"/>
<evidence type="ECO:0000313" key="2">
    <source>
        <dbReference type="EMBL" id="SFD43740.1"/>
    </source>
</evidence>
<evidence type="ECO:0000313" key="3">
    <source>
        <dbReference type="Proteomes" id="UP000199517"/>
    </source>
</evidence>
<feature type="transmembrane region" description="Helical" evidence="1">
    <location>
        <begin position="128"/>
        <end position="145"/>
    </location>
</feature>
<keyword evidence="1" id="KW-0812">Transmembrane</keyword>
<reference evidence="3" key="1">
    <citation type="submission" date="2016-10" db="EMBL/GenBank/DDBJ databases">
        <authorList>
            <person name="Varghese N."/>
            <person name="Submissions S."/>
        </authorList>
    </citation>
    <scope>NUCLEOTIDE SEQUENCE [LARGE SCALE GENOMIC DNA]</scope>
    <source>
        <strain evidence="3">DSM 7481</strain>
    </source>
</reference>
<evidence type="ECO:0000256" key="1">
    <source>
        <dbReference type="SAM" id="Phobius"/>
    </source>
</evidence>
<keyword evidence="1" id="KW-1133">Transmembrane helix</keyword>
<gene>
    <name evidence="2" type="ORF">SAMN04489710_10279</name>
</gene>
<feature type="transmembrane region" description="Helical" evidence="1">
    <location>
        <begin position="407"/>
        <end position="426"/>
    </location>
</feature>
<feature type="transmembrane region" description="Helical" evidence="1">
    <location>
        <begin position="432"/>
        <end position="452"/>
    </location>
</feature>
<dbReference type="RefSeq" id="WP_175525932.1">
    <property type="nucleotide sequence ID" value="NZ_FOMQ01000002.1"/>
</dbReference>
<keyword evidence="3" id="KW-1185">Reference proteome</keyword>
<dbReference type="STRING" id="32040.SAMN04489710_10279"/>
<feature type="transmembrane region" description="Helical" evidence="1">
    <location>
        <begin position="98"/>
        <end position="116"/>
    </location>
</feature>